<dbReference type="OrthoDB" id="22547at10239"/>
<accession>A0A0U4B7C2</accession>
<reference evidence="1 2" key="1">
    <citation type="submission" date="2015-11" db="EMBL/GenBank/DDBJ databases">
        <authorList>
            <person name="Menninger J.E."/>
            <person name="Lamey M.E."/>
            <person name="Lindemann J.M."/>
            <person name="Martynyuk T."/>
            <person name="Mele F.E."/>
            <person name="Nabua C.T."/>
            <person name="Napoli C.K."/>
            <person name="Santiago L.M."/>
            <person name="Sweetman A.T."/>
            <person name="Weinstein J.L."/>
            <person name="Barrett N.A."/>
            <person name="Buerkert T.R."/>
            <person name="Cautela J.A."/>
            <person name="Egan M.S."/>
            <person name="Erb J.E."/>
            <person name="Garrigan K.E."/>
            <person name="Hagan D.J."/>
            <person name="Hartwell M.C."/>
            <person name="Hyduchak K.M."/>
            <person name="Jacob A.E."/>
            <person name="DeNigris D.M."/>
            <person name="London S.C."/>
            <person name="King-Smith C."/>
            <person name="Lee-Soety J.Y."/>
            <person name="Bradley K.W."/>
            <person name="Asai D.J."/>
            <person name="Bowman C.A."/>
            <person name="Russell D.A."/>
            <person name="Pope W.H."/>
            <person name="Jacobs-Sera D."/>
            <person name="Hendrix R.W."/>
            <person name="Hatfull G.F."/>
        </authorList>
    </citation>
    <scope>NUCLEOTIDE SEQUENCE [LARGE SCALE GENOMIC DNA]</scope>
</reference>
<organism evidence="1 2">
    <name type="scientific">Arthrobacter phage Tank</name>
    <dbReference type="NCBI Taxonomy" id="1772319"/>
    <lineage>
        <taxon>Viruses</taxon>
        <taxon>Duplodnaviria</taxon>
        <taxon>Heunggongvirae</taxon>
        <taxon>Uroviricota</taxon>
        <taxon>Caudoviricetes</taxon>
        <taxon>Tankvirus</taxon>
        <taxon>Tankvirus tank</taxon>
    </lineage>
</organism>
<protein>
    <submittedName>
        <fullName evidence="1">Uncharacterized protein</fullName>
    </submittedName>
</protein>
<gene>
    <name evidence="1" type="primary">103</name>
    <name evidence="1" type="ORF">TANK_103</name>
</gene>
<dbReference type="Proteomes" id="UP000224284">
    <property type="component" value="Segment"/>
</dbReference>
<dbReference type="EMBL" id="KU160669">
    <property type="protein sequence ID" value="ALY10638.1"/>
    <property type="molecule type" value="Genomic_DNA"/>
</dbReference>
<keyword evidence="2" id="KW-1185">Reference proteome</keyword>
<proteinExistence type="predicted"/>
<evidence type="ECO:0000313" key="1">
    <source>
        <dbReference type="EMBL" id="ALY10638.1"/>
    </source>
</evidence>
<dbReference type="GeneID" id="40080018"/>
<dbReference type="RefSeq" id="YP_009604128.1">
    <property type="nucleotide sequence ID" value="NC_041961.1"/>
</dbReference>
<name>A0A0U4B7C2_9CAUD</name>
<evidence type="ECO:0000313" key="2">
    <source>
        <dbReference type="Proteomes" id="UP000224284"/>
    </source>
</evidence>
<sequence>MKLNALTASAAALVIVSAGLTIGALSTPTVQGVGQPTQIPVSIAAQEPMEDEPGFDCQLHGNRACGNLTESDRALAWDAWDSNNGWSKLRTSCKPSQGSRIDVVGNNHVTAPRTEGEGEVALPGTNGVWYLFTEQCI</sequence>
<dbReference type="KEGG" id="vg:40080018"/>